<dbReference type="PROSITE" id="PS51257">
    <property type="entry name" value="PROKAR_LIPOPROTEIN"/>
    <property type="match status" value="1"/>
</dbReference>
<keyword evidence="1" id="KW-0812">Transmembrane</keyword>
<reference evidence="2 3" key="1">
    <citation type="submission" date="2020-12" db="EMBL/GenBank/DDBJ databases">
        <title>Olleya sediminilitoris sp. nov., isolated from a tidal flat.</title>
        <authorList>
            <person name="Park S."/>
            <person name="Yoon J.-H."/>
        </authorList>
    </citation>
    <scope>NUCLEOTIDE SEQUENCE [LARGE SCALE GENOMIC DNA]</scope>
    <source>
        <strain evidence="2 3">YSTF-M6</strain>
    </source>
</reference>
<sequence length="136" mass="15157">MIVLKQKSDLLGTYASTLCLIHCLATPLLFIAQSCTVTCCEATPVWWKSIDYLFLVISCLAIYWSTTATSLKWIKNALWLSWCALAFVIINEKVALLPLPEASIYIPAIALIGLHLYNRNYCKCNTATCCTKSISN</sequence>
<dbReference type="RefSeq" id="WP_082396018.1">
    <property type="nucleotide sequence ID" value="NZ_JAEMEF010000002.1"/>
</dbReference>
<proteinExistence type="predicted"/>
<name>A0ABS1WIF8_9FLAO</name>
<comment type="caution">
    <text evidence="2">The sequence shown here is derived from an EMBL/GenBank/DDBJ whole genome shotgun (WGS) entry which is preliminary data.</text>
</comment>
<dbReference type="EMBL" id="JAEMEF010000002">
    <property type="protein sequence ID" value="MBL7558903.1"/>
    <property type="molecule type" value="Genomic_DNA"/>
</dbReference>
<feature type="transmembrane region" description="Helical" evidence="1">
    <location>
        <begin position="12"/>
        <end position="33"/>
    </location>
</feature>
<keyword evidence="1" id="KW-1133">Transmembrane helix</keyword>
<keyword evidence="3" id="KW-1185">Reference proteome</keyword>
<protein>
    <submittedName>
        <fullName evidence="2">MerC domain-containing protein</fullName>
    </submittedName>
</protein>
<gene>
    <name evidence="2" type="ORF">JAO71_03720</name>
</gene>
<dbReference type="Pfam" id="PF03203">
    <property type="entry name" value="MerC"/>
    <property type="match status" value="1"/>
</dbReference>
<organism evidence="2 3">
    <name type="scientific">Olleya sediminilitoris</name>
    <dbReference type="NCBI Taxonomy" id="2795739"/>
    <lineage>
        <taxon>Bacteria</taxon>
        <taxon>Pseudomonadati</taxon>
        <taxon>Bacteroidota</taxon>
        <taxon>Flavobacteriia</taxon>
        <taxon>Flavobacteriales</taxon>
        <taxon>Flavobacteriaceae</taxon>
    </lineage>
</organism>
<feature type="transmembrane region" description="Helical" evidence="1">
    <location>
        <begin position="45"/>
        <end position="65"/>
    </location>
</feature>
<evidence type="ECO:0000313" key="2">
    <source>
        <dbReference type="EMBL" id="MBL7558903.1"/>
    </source>
</evidence>
<dbReference type="InterPro" id="IPR004891">
    <property type="entry name" value="Mercury-R_MerC"/>
</dbReference>
<evidence type="ECO:0000256" key="1">
    <source>
        <dbReference type="SAM" id="Phobius"/>
    </source>
</evidence>
<dbReference type="Proteomes" id="UP000605013">
    <property type="component" value="Unassembled WGS sequence"/>
</dbReference>
<accession>A0ABS1WIF8</accession>
<feature type="transmembrane region" description="Helical" evidence="1">
    <location>
        <begin position="102"/>
        <end position="118"/>
    </location>
</feature>
<evidence type="ECO:0000313" key="3">
    <source>
        <dbReference type="Proteomes" id="UP000605013"/>
    </source>
</evidence>
<keyword evidence="1" id="KW-0472">Membrane</keyword>